<sequence>MVRLVDEEATAPRGSGGLVVGNYCHDVILRDGRIVGESLGGAASFVSNVFDGLSLDCSYVAKVGIDFAYSVTHPPRAFCSAALTTVFHAHFDGDAERLLRCVNTCEPIFPSDLPAGQFDFGLAVGVAGEILPDTLARMLDLCRLVFVDVQALIRTFDPIDGTVRLVPLKDSEFWHLVPRIGFLKASAEEAPFVDVQETRKWCCVVVTDGEDGCRVYTKDEELRIPPFPTVQIDPTGAGDSFLGGFVAGLVRGLSMPDAALLGNFFGSLTVRQIGIPRFIPKMFQRVKDRLERKGLDSRRGAGATVLQNSVEFEEFRKCLSEATRLESTTDQEIVDDRHLDIENFSKVETGVNQDNHSHRQASKLLVSSVFDAA</sequence>
<organism evidence="5 6">
    <name type="scientific">Aristolochia fimbriata</name>
    <name type="common">White veined hardy Dutchman's pipe vine</name>
    <dbReference type="NCBI Taxonomy" id="158543"/>
    <lineage>
        <taxon>Eukaryota</taxon>
        <taxon>Viridiplantae</taxon>
        <taxon>Streptophyta</taxon>
        <taxon>Embryophyta</taxon>
        <taxon>Tracheophyta</taxon>
        <taxon>Spermatophyta</taxon>
        <taxon>Magnoliopsida</taxon>
        <taxon>Magnoliidae</taxon>
        <taxon>Piperales</taxon>
        <taxon>Aristolochiaceae</taxon>
        <taxon>Aristolochia</taxon>
    </lineage>
</organism>
<evidence type="ECO:0000259" key="4">
    <source>
        <dbReference type="Pfam" id="PF00294"/>
    </source>
</evidence>
<keyword evidence="2" id="KW-0808">Transferase</keyword>
<dbReference type="AlphaFoldDB" id="A0AAV7EZZ0"/>
<keyword evidence="3" id="KW-0418">Kinase</keyword>
<evidence type="ECO:0000313" key="6">
    <source>
        <dbReference type="Proteomes" id="UP000825729"/>
    </source>
</evidence>
<gene>
    <name evidence="5" type="ORF">H6P81_006903</name>
</gene>
<comment type="caution">
    <text evidence="5">The sequence shown here is derived from an EMBL/GenBank/DDBJ whole genome shotgun (WGS) entry which is preliminary data.</text>
</comment>
<keyword evidence="6" id="KW-1185">Reference proteome</keyword>
<dbReference type="PANTHER" id="PTHR43085">
    <property type="entry name" value="HEXOKINASE FAMILY MEMBER"/>
    <property type="match status" value="1"/>
</dbReference>
<reference evidence="5 6" key="1">
    <citation type="submission" date="2021-07" db="EMBL/GenBank/DDBJ databases">
        <title>The Aristolochia fimbriata genome: insights into angiosperm evolution, floral development and chemical biosynthesis.</title>
        <authorList>
            <person name="Jiao Y."/>
        </authorList>
    </citation>
    <scope>NUCLEOTIDE SEQUENCE [LARGE SCALE GENOMIC DNA]</scope>
    <source>
        <strain evidence="5">IBCAS-2021</strain>
        <tissue evidence="5">Leaf</tissue>
    </source>
</reference>
<dbReference type="Pfam" id="PF00294">
    <property type="entry name" value="PfkB"/>
    <property type="match status" value="1"/>
</dbReference>
<dbReference type="Gene3D" id="3.40.1190.20">
    <property type="match status" value="1"/>
</dbReference>
<dbReference type="InterPro" id="IPR029056">
    <property type="entry name" value="Ribokinase-like"/>
</dbReference>
<dbReference type="InterPro" id="IPR050306">
    <property type="entry name" value="PfkB_Carbo_kinase"/>
</dbReference>
<evidence type="ECO:0000313" key="5">
    <source>
        <dbReference type="EMBL" id="KAG9453999.1"/>
    </source>
</evidence>
<feature type="domain" description="Carbohydrate kinase PfkB" evidence="4">
    <location>
        <begin position="204"/>
        <end position="274"/>
    </location>
</feature>
<dbReference type="SUPFAM" id="SSF53613">
    <property type="entry name" value="Ribokinase-like"/>
    <property type="match status" value="1"/>
</dbReference>
<dbReference type="PROSITE" id="PS00584">
    <property type="entry name" value="PFKB_KINASES_2"/>
    <property type="match status" value="1"/>
</dbReference>
<evidence type="ECO:0000256" key="3">
    <source>
        <dbReference type="ARBA" id="ARBA00022777"/>
    </source>
</evidence>
<evidence type="ECO:0000256" key="1">
    <source>
        <dbReference type="ARBA" id="ARBA00010688"/>
    </source>
</evidence>
<dbReference type="Proteomes" id="UP000825729">
    <property type="component" value="Unassembled WGS sequence"/>
</dbReference>
<dbReference type="PANTHER" id="PTHR43085:SF13">
    <property type="entry name" value="INOSITOL 3-KINASE"/>
    <property type="match status" value="1"/>
</dbReference>
<dbReference type="GO" id="GO:0016301">
    <property type="term" value="F:kinase activity"/>
    <property type="evidence" value="ECO:0007669"/>
    <property type="project" value="UniProtKB-KW"/>
</dbReference>
<dbReference type="InterPro" id="IPR011611">
    <property type="entry name" value="PfkB_dom"/>
</dbReference>
<dbReference type="GO" id="GO:0010264">
    <property type="term" value="P:myo-inositol hexakisphosphate biosynthetic process"/>
    <property type="evidence" value="ECO:0007669"/>
    <property type="project" value="TreeGrafter"/>
</dbReference>
<name>A0AAV7EZZ0_ARIFI</name>
<evidence type="ECO:0000256" key="2">
    <source>
        <dbReference type="ARBA" id="ARBA00022679"/>
    </source>
</evidence>
<protein>
    <recommendedName>
        <fullName evidence="4">Carbohydrate kinase PfkB domain-containing protein</fullName>
    </recommendedName>
</protein>
<dbReference type="EMBL" id="JAINDJ010000003">
    <property type="protein sequence ID" value="KAG9453999.1"/>
    <property type="molecule type" value="Genomic_DNA"/>
</dbReference>
<proteinExistence type="inferred from homology"/>
<accession>A0AAV7EZZ0</accession>
<dbReference type="InterPro" id="IPR002173">
    <property type="entry name" value="Carboh/pur_kinase_PfkB_CS"/>
</dbReference>
<comment type="similarity">
    <text evidence="1">Belongs to the carbohydrate kinase PfkB family.</text>
</comment>